<evidence type="ECO:0000256" key="1">
    <source>
        <dbReference type="SAM" id="MobiDB-lite"/>
    </source>
</evidence>
<dbReference type="RefSeq" id="WP_145782365.1">
    <property type="nucleotide sequence ID" value="NZ_VIWZ01000001.1"/>
</dbReference>
<keyword evidence="2" id="KW-0812">Transmembrane</keyword>
<reference evidence="3 4" key="1">
    <citation type="submission" date="2019-06" db="EMBL/GenBank/DDBJ databases">
        <title>Sequencing the genomes of 1000 actinobacteria strains.</title>
        <authorList>
            <person name="Klenk H.-P."/>
        </authorList>
    </citation>
    <scope>NUCLEOTIDE SEQUENCE [LARGE SCALE GENOMIC DNA]</scope>
    <source>
        <strain evidence="3 4">DSM 45885</strain>
    </source>
</reference>
<sequence length="399" mass="42133">MRGREFAGFDVDTLTEAVSPPSLDVLRSAARSRRRRSVAMVAAALVALAVVPLVTGSDRPDPVVPADPSPTQGDTFTLTGPDSGVDVDLSEDSCVARFTYTGDRGRTWSDWDAARFQGSRCTANVATGTPSGRNEVAVLGERSYLVSDAGTLHLSTDFGRTWRDANSAIVAVPAFPATARPVFCGFDCRPLSEPLAVDPASGTVYRLTAKAPSWRPLYSLYPATDGSIWAAYQMGSTSGATLARSADGGATWTAREVGDDVNVAAVVGLDDREGYALINPPTTASGGLRLLHTTDGAKTWTDVGVELPWTWDLTVGSDGSLLAISTGEGDEPDRLARLLVSRDDGKHFTVAREYGPSVGAASVAPGYAWLYGRDGSTGEPDHILVTTDATTWSRFALKP</sequence>
<dbReference type="SUPFAM" id="SSF50939">
    <property type="entry name" value="Sialidases"/>
    <property type="match status" value="1"/>
</dbReference>
<protein>
    <recommendedName>
        <fullName evidence="5">BNR/Asp-box repeat protein</fullName>
    </recommendedName>
</protein>
<proteinExistence type="predicted"/>
<evidence type="ECO:0008006" key="5">
    <source>
        <dbReference type="Google" id="ProtNLM"/>
    </source>
</evidence>
<dbReference type="InterPro" id="IPR036278">
    <property type="entry name" value="Sialidase_sf"/>
</dbReference>
<gene>
    <name evidence="3" type="ORF">FHU34_113775</name>
</gene>
<dbReference type="GeneID" id="300129308"/>
<name>A0A561W3I1_9ACTN</name>
<dbReference type="EMBL" id="VIWZ01000001">
    <property type="protein sequence ID" value="TWG18429.1"/>
    <property type="molecule type" value="Genomic_DNA"/>
</dbReference>
<evidence type="ECO:0000313" key="4">
    <source>
        <dbReference type="Proteomes" id="UP000317685"/>
    </source>
</evidence>
<dbReference type="AlphaFoldDB" id="A0A561W3I1"/>
<dbReference type="OrthoDB" id="9764804at2"/>
<dbReference type="CDD" id="cd15482">
    <property type="entry name" value="Sialidase_non-viral"/>
    <property type="match status" value="1"/>
</dbReference>
<feature type="compositionally biased region" description="Polar residues" evidence="1">
    <location>
        <begin position="69"/>
        <end position="80"/>
    </location>
</feature>
<keyword evidence="2" id="KW-1133">Transmembrane helix</keyword>
<dbReference type="Gene3D" id="2.130.10.10">
    <property type="entry name" value="YVTN repeat-like/Quinoprotein amine dehydrogenase"/>
    <property type="match status" value="1"/>
</dbReference>
<comment type="caution">
    <text evidence="3">The sequence shown here is derived from an EMBL/GenBank/DDBJ whole genome shotgun (WGS) entry which is preliminary data.</text>
</comment>
<accession>A0A561W3I1</accession>
<evidence type="ECO:0000313" key="3">
    <source>
        <dbReference type="EMBL" id="TWG18429.1"/>
    </source>
</evidence>
<dbReference type="Proteomes" id="UP000317685">
    <property type="component" value="Unassembled WGS sequence"/>
</dbReference>
<dbReference type="InterPro" id="IPR015943">
    <property type="entry name" value="WD40/YVTN_repeat-like_dom_sf"/>
</dbReference>
<keyword evidence="4" id="KW-1185">Reference proteome</keyword>
<organism evidence="3 4">
    <name type="scientific">Micromonospora taraxaci</name>
    <dbReference type="NCBI Taxonomy" id="1316803"/>
    <lineage>
        <taxon>Bacteria</taxon>
        <taxon>Bacillati</taxon>
        <taxon>Actinomycetota</taxon>
        <taxon>Actinomycetes</taxon>
        <taxon>Micromonosporales</taxon>
        <taxon>Micromonosporaceae</taxon>
        <taxon>Micromonospora</taxon>
    </lineage>
</organism>
<keyword evidence="2" id="KW-0472">Membrane</keyword>
<feature type="transmembrane region" description="Helical" evidence="2">
    <location>
        <begin position="37"/>
        <end position="55"/>
    </location>
</feature>
<evidence type="ECO:0000256" key="2">
    <source>
        <dbReference type="SAM" id="Phobius"/>
    </source>
</evidence>
<feature type="region of interest" description="Disordered" evidence="1">
    <location>
        <begin position="57"/>
        <end position="82"/>
    </location>
</feature>